<reference evidence="11" key="2">
    <citation type="submission" date="2015-06" db="UniProtKB">
        <authorList>
            <consortium name="EnsemblMetazoa"/>
        </authorList>
    </citation>
    <scope>IDENTIFICATION</scope>
</reference>
<keyword evidence="8 10" id="KW-0472">Membrane</keyword>
<organism evidence="11 12">
    <name type="scientific">Megaselia scalaris</name>
    <name type="common">Humpbacked fly</name>
    <name type="synonym">Phora scalaris</name>
    <dbReference type="NCBI Taxonomy" id="36166"/>
    <lineage>
        <taxon>Eukaryota</taxon>
        <taxon>Metazoa</taxon>
        <taxon>Ecdysozoa</taxon>
        <taxon>Arthropoda</taxon>
        <taxon>Hexapoda</taxon>
        <taxon>Insecta</taxon>
        <taxon>Pterygota</taxon>
        <taxon>Neoptera</taxon>
        <taxon>Endopterygota</taxon>
        <taxon>Diptera</taxon>
        <taxon>Brachycera</taxon>
        <taxon>Muscomorpha</taxon>
        <taxon>Platypezoidea</taxon>
        <taxon>Phoridae</taxon>
        <taxon>Megaseliini</taxon>
        <taxon>Megaselia</taxon>
    </lineage>
</organism>
<dbReference type="EMBL" id="CAQQ02050868">
    <property type="status" value="NOT_ANNOTATED_CDS"/>
    <property type="molecule type" value="Genomic_DNA"/>
</dbReference>
<comment type="pathway">
    <text evidence="2 10">Glycolipid biosynthesis; glycosylphosphatidylinositol-anchor biosynthesis.</text>
</comment>
<dbReference type="AlphaFoldDB" id="T1GFQ3"/>
<feature type="transmembrane region" description="Helical" evidence="10">
    <location>
        <begin position="122"/>
        <end position="151"/>
    </location>
</feature>
<evidence type="ECO:0000313" key="11">
    <source>
        <dbReference type="EnsemblMetazoa" id="MESCA002200-PA"/>
    </source>
</evidence>
<dbReference type="GO" id="GO:0006506">
    <property type="term" value="P:GPI anchor biosynthetic process"/>
    <property type="evidence" value="ECO:0007669"/>
    <property type="project" value="UniProtKB-UniPathway"/>
</dbReference>
<keyword evidence="7 10" id="KW-1133">Transmembrane helix</keyword>
<evidence type="ECO:0000256" key="7">
    <source>
        <dbReference type="ARBA" id="ARBA00022989"/>
    </source>
</evidence>
<dbReference type="EnsemblMetazoa" id="MESCA002200-RA">
    <property type="protein sequence ID" value="MESCA002200-PA"/>
    <property type="gene ID" value="MESCA002200"/>
</dbReference>
<dbReference type="InterPro" id="IPR013233">
    <property type="entry name" value="PIG-X/PBN1"/>
</dbReference>
<dbReference type="GO" id="GO:0005789">
    <property type="term" value="C:endoplasmic reticulum membrane"/>
    <property type="evidence" value="ECO:0007669"/>
    <property type="project" value="UniProtKB-SubCell"/>
</dbReference>
<dbReference type="Pfam" id="PF08320">
    <property type="entry name" value="PIG-X"/>
    <property type="match status" value="1"/>
</dbReference>
<dbReference type="Proteomes" id="UP000015102">
    <property type="component" value="Unassembled WGS sequence"/>
</dbReference>
<evidence type="ECO:0000256" key="9">
    <source>
        <dbReference type="ARBA" id="ARBA00023180"/>
    </source>
</evidence>
<evidence type="ECO:0000256" key="4">
    <source>
        <dbReference type="ARBA" id="ARBA00022502"/>
    </source>
</evidence>
<accession>T1GFQ3</accession>
<keyword evidence="9" id="KW-0325">Glycoprotein</keyword>
<name>T1GFQ3_MEGSC</name>
<evidence type="ECO:0000256" key="5">
    <source>
        <dbReference type="ARBA" id="ARBA00022692"/>
    </source>
</evidence>
<keyword evidence="12" id="KW-1185">Reference proteome</keyword>
<comment type="subcellular location">
    <subcellularLocation>
        <location evidence="1 10">Endoplasmic reticulum membrane</location>
        <topology evidence="1 10">Single-pass membrane protein</topology>
    </subcellularLocation>
</comment>
<evidence type="ECO:0000256" key="8">
    <source>
        <dbReference type="ARBA" id="ARBA00023136"/>
    </source>
</evidence>
<comment type="similarity">
    <text evidence="3 10">Belongs to the PIGX family.</text>
</comment>
<evidence type="ECO:0000256" key="1">
    <source>
        <dbReference type="ARBA" id="ARBA00004389"/>
    </source>
</evidence>
<keyword evidence="4 10" id="KW-0337">GPI-anchor biosynthesis</keyword>
<proteinExistence type="inferred from homology"/>
<evidence type="ECO:0000256" key="6">
    <source>
        <dbReference type="ARBA" id="ARBA00022824"/>
    </source>
</evidence>
<dbReference type="HOGENOM" id="CLU_1671323_0_0_1"/>
<sequence length="158" mass="18050">MRIFLIKCNYLNGRMVIALDCHTEDFNPNIWGRNEKCVNFEEVAKYKKVDITSPLFYFRCPDESFESWGITNASSKNFCLIGNEFVVDSGQSCDWKQIEYQLVLKNVLSANIPIGDESIRKIVLYGTIIASWIGCFCVFVLSFVTHILAIIGTNQKTL</sequence>
<reference evidence="12" key="1">
    <citation type="submission" date="2013-02" db="EMBL/GenBank/DDBJ databases">
        <authorList>
            <person name="Hughes D."/>
        </authorList>
    </citation>
    <scope>NUCLEOTIDE SEQUENCE</scope>
    <source>
        <strain>Durham</strain>
        <strain evidence="12">NC isolate 2 -- Noor lab</strain>
    </source>
</reference>
<evidence type="ECO:0000256" key="2">
    <source>
        <dbReference type="ARBA" id="ARBA00004687"/>
    </source>
</evidence>
<protein>
    <recommendedName>
        <fullName evidence="10">Phosphatidylinositol-glycan biosynthesis class X protein</fullName>
    </recommendedName>
</protein>
<evidence type="ECO:0000256" key="10">
    <source>
        <dbReference type="RuleBase" id="RU366056"/>
    </source>
</evidence>
<keyword evidence="5 10" id="KW-0812">Transmembrane</keyword>
<evidence type="ECO:0000313" key="12">
    <source>
        <dbReference type="Proteomes" id="UP000015102"/>
    </source>
</evidence>
<dbReference type="UniPathway" id="UPA00196"/>
<keyword evidence="6 10" id="KW-0256">Endoplasmic reticulum</keyword>
<evidence type="ECO:0000256" key="3">
    <source>
        <dbReference type="ARBA" id="ARBA00010345"/>
    </source>
</evidence>
<comment type="function">
    <text evidence="10">Stabilizing subunit of the glycosylphosphatidylinositol-mannosyltransferase I complex which catalyzes the transfer of the first mannose, via an alpha-1,4 bond from a dolichol-phosphate-mannose (Dol-P-Man) to the glucosaminyl acyl phosphatidylinositol (GlcN-(acyl)PI) intermediate to generate alpha-D-Man-(1-&gt;4)-alpha-D-GlcN-(1-&gt;6)-(1-radyl,2-acyl-sn-glycero-3-phospho)-2-acyl-inositol and participates in the sixth step of the glycosylphosphatidylinositol-anchor biosynthesis. Probably acts by stabilizing the mannosyltransferase PIGM.</text>
</comment>